<dbReference type="CDD" id="cd15260">
    <property type="entry name" value="7tmB1_NPR_B4_insect-like"/>
    <property type="match status" value="1"/>
</dbReference>
<evidence type="ECO:0000313" key="16">
    <source>
        <dbReference type="Proteomes" id="UP001321473"/>
    </source>
</evidence>
<evidence type="ECO:0000256" key="10">
    <source>
        <dbReference type="ARBA" id="ARBA00023224"/>
    </source>
</evidence>
<dbReference type="PANTHER" id="PTHR45620:SF32">
    <property type="entry name" value="DIURETIC HORMONE 31 RECEPTOR, ISOFORM C"/>
    <property type="match status" value="1"/>
</dbReference>
<evidence type="ECO:0000256" key="3">
    <source>
        <dbReference type="ARBA" id="ARBA00022475"/>
    </source>
</evidence>
<feature type="domain" description="G-protein coupled receptors family 2 profile 1" evidence="13">
    <location>
        <begin position="42"/>
        <end position="120"/>
    </location>
</feature>
<dbReference type="GO" id="GO:0007188">
    <property type="term" value="P:adenylate cyclase-modulating G protein-coupled receptor signaling pathway"/>
    <property type="evidence" value="ECO:0007669"/>
    <property type="project" value="TreeGrafter"/>
</dbReference>
<dbReference type="InterPro" id="IPR036445">
    <property type="entry name" value="GPCR_2_extracell_dom_sf"/>
</dbReference>
<feature type="transmembrane region" description="Helical" evidence="11">
    <location>
        <begin position="260"/>
        <end position="284"/>
    </location>
</feature>
<dbReference type="PROSITE" id="PS00649">
    <property type="entry name" value="G_PROTEIN_RECEP_F2_1"/>
    <property type="match status" value="2"/>
</dbReference>
<dbReference type="InterPro" id="IPR017981">
    <property type="entry name" value="GPCR_2-like_7TM"/>
</dbReference>
<keyword evidence="6" id="KW-0297">G-protein coupled receptor</keyword>
<evidence type="ECO:0000313" key="15">
    <source>
        <dbReference type="EMBL" id="KAK8775162.1"/>
    </source>
</evidence>
<evidence type="ECO:0000256" key="11">
    <source>
        <dbReference type="SAM" id="Phobius"/>
    </source>
</evidence>
<dbReference type="Pfam" id="PF02793">
    <property type="entry name" value="HRM"/>
    <property type="match status" value="2"/>
</dbReference>
<dbReference type="PRINTS" id="PR00249">
    <property type="entry name" value="GPCRSECRETIN"/>
</dbReference>
<feature type="transmembrane region" description="Helical" evidence="11">
    <location>
        <begin position="296"/>
        <end position="316"/>
    </location>
</feature>
<dbReference type="Pfam" id="PF00002">
    <property type="entry name" value="7tm_2"/>
    <property type="match status" value="1"/>
</dbReference>
<name>A0AAQ4EK77_AMBAM</name>
<dbReference type="InterPro" id="IPR050332">
    <property type="entry name" value="GPCR_2"/>
</dbReference>
<dbReference type="Proteomes" id="UP001321473">
    <property type="component" value="Unassembled WGS sequence"/>
</dbReference>
<keyword evidence="16" id="KW-1185">Reference proteome</keyword>
<keyword evidence="9" id="KW-0325">Glycoprotein</keyword>
<dbReference type="GO" id="GO:0005886">
    <property type="term" value="C:plasma membrane"/>
    <property type="evidence" value="ECO:0007669"/>
    <property type="project" value="UniProtKB-SubCell"/>
</dbReference>
<dbReference type="Gene3D" id="4.10.1240.10">
    <property type="entry name" value="GPCR, family 2, extracellular hormone receptor domain"/>
    <property type="match status" value="2"/>
</dbReference>
<keyword evidence="7 11" id="KW-0472">Membrane</keyword>
<dbReference type="InterPro" id="IPR001879">
    <property type="entry name" value="GPCR_2_extracellular_dom"/>
</dbReference>
<feature type="transmembrane region" description="Helical" evidence="11">
    <location>
        <begin position="408"/>
        <end position="431"/>
    </location>
</feature>
<comment type="similarity">
    <text evidence="2">Belongs to the G-protein coupled receptor 2 family.</text>
</comment>
<dbReference type="SUPFAM" id="SSF111418">
    <property type="entry name" value="Hormone receptor domain"/>
    <property type="match status" value="2"/>
</dbReference>
<dbReference type="AlphaFoldDB" id="A0AAQ4EK77"/>
<evidence type="ECO:0000256" key="5">
    <source>
        <dbReference type="ARBA" id="ARBA00022989"/>
    </source>
</evidence>
<keyword evidence="12" id="KW-0732">Signal</keyword>
<dbReference type="EMBL" id="JARKHS020014456">
    <property type="protein sequence ID" value="KAK8775162.1"/>
    <property type="molecule type" value="Genomic_DNA"/>
</dbReference>
<evidence type="ECO:0000256" key="8">
    <source>
        <dbReference type="ARBA" id="ARBA00023170"/>
    </source>
</evidence>
<dbReference type="SMART" id="SM00008">
    <property type="entry name" value="HormR"/>
    <property type="match status" value="2"/>
</dbReference>
<sequence length="566" mass="64190">MSGDCRVSITLLLSACLLPWCSTSAHGTRTERVFAQLKALRECQQRALFDAGDNDTASCDWRFDGWQCWPPTPLGATARAPCPDLLPGEVNSTGTAKYRCLMNRSWQGETGNYSACTSSPYHEPELKLLHGIAQDIGEYVPWEQSSARGENWMWQEKIGHFKHCLEHVLLKPLAETSDNHSLCPRTWDGWNCWDDTPPGLTVHAPCPQFVAGFLSSRQAHKLCTSNGTWFRHPVTGLVWSNYTACVDTHDLQFRNLVNSLYVTGYSISLVALVLSLFIFCYFRSLRCRRITIHKNLFTSFIVNNLCWILWYIHIIAQPHVIAENPNWCQALHVVTQYFLLCNYLWMFCEGLYLHTLLVLAFIAEDKILKWFLLIGWGFPLLPITGYSVMRGLDPEASKMCWVEHDVWYTYILSVPVCFSILLSFAFLVNIVRVLVTKLRAVNSPDNESTRKAVRATVILLPLLGLHYVVTPFRPDKGSILLAYEIISALVTSLQGLCVALLFCFFNGEVLGVLRKTLSQTPWFRNEGRRMSYANTSISPRYHCLNPNISLPQVQASPHSISAKTPI</sequence>
<protein>
    <recommendedName>
        <fullName evidence="17">Calcitonin receptor</fullName>
    </recommendedName>
</protein>
<dbReference type="GO" id="GO:0007166">
    <property type="term" value="P:cell surface receptor signaling pathway"/>
    <property type="evidence" value="ECO:0007669"/>
    <property type="project" value="InterPro"/>
</dbReference>
<evidence type="ECO:0008006" key="17">
    <source>
        <dbReference type="Google" id="ProtNLM"/>
    </source>
</evidence>
<evidence type="ECO:0000256" key="7">
    <source>
        <dbReference type="ARBA" id="ARBA00023136"/>
    </source>
</evidence>
<keyword evidence="10" id="KW-0807">Transducer</keyword>
<evidence type="ECO:0000256" key="1">
    <source>
        <dbReference type="ARBA" id="ARBA00004651"/>
    </source>
</evidence>
<feature type="domain" description="G-protein coupled receptors family 2 profile 2" evidence="14">
    <location>
        <begin position="257"/>
        <end position="506"/>
    </location>
</feature>
<comment type="subcellular location">
    <subcellularLocation>
        <location evidence="1">Cell membrane</location>
        <topology evidence="1">Multi-pass membrane protein</topology>
    </subcellularLocation>
</comment>
<gene>
    <name evidence="15" type="ORF">V5799_031493</name>
</gene>
<feature type="transmembrane region" description="Helical" evidence="11">
    <location>
        <begin position="481"/>
        <end position="505"/>
    </location>
</feature>
<evidence type="ECO:0000259" key="13">
    <source>
        <dbReference type="PROSITE" id="PS50227"/>
    </source>
</evidence>
<feature type="transmembrane region" description="Helical" evidence="11">
    <location>
        <begin position="343"/>
        <end position="363"/>
    </location>
</feature>
<evidence type="ECO:0000256" key="9">
    <source>
        <dbReference type="ARBA" id="ARBA00023180"/>
    </source>
</evidence>
<feature type="domain" description="G-protein coupled receptors family 2 profile 1" evidence="13">
    <location>
        <begin position="163"/>
        <end position="249"/>
    </location>
</feature>
<feature type="transmembrane region" description="Helical" evidence="11">
    <location>
        <begin position="452"/>
        <end position="469"/>
    </location>
</feature>
<comment type="caution">
    <text evidence="15">The sequence shown here is derived from an EMBL/GenBank/DDBJ whole genome shotgun (WGS) entry which is preliminary data.</text>
</comment>
<dbReference type="PROSITE" id="PS50261">
    <property type="entry name" value="G_PROTEIN_RECEP_F2_4"/>
    <property type="match status" value="1"/>
</dbReference>
<accession>A0AAQ4EK77</accession>
<dbReference type="PANTHER" id="PTHR45620">
    <property type="entry name" value="PDF RECEPTOR-LIKE PROTEIN-RELATED"/>
    <property type="match status" value="1"/>
</dbReference>
<keyword evidence="8" id="KW-0675">Receptor</keyword>
<evidence type="ECO:0000256" key="4">
    <source>
        <dbReference type="ARBA" id="ARBA00022692"/>
    </source>
</evidence>
<evidence type="ECO:0000256" key="2">
    <source>
        <dbReference type="ARBA" id="ARBA00005314"/>
    </source>
</evidence>
<dbReference type="InterPro" id="IPR017983">
    <property type="entry name" value="GPCR_2_secretin-like_CS"/>
</dbReference>
<feature type="chain" id="PRO_5042926513" description="Calcitonin receptor" evidence="12">
    <location>
        <begin position="28"/>
        <end position="566"/>
    </location>
</feature>
<proteinExistence type="inferred from homology"/>
<keyword evidence="3" id="KW-1003">Cell membrane</keyword>
<evidence type="ECO:0000259" key="14">
    <source>
        <dbReference type="PROSITE" id="PS50261"/>
    </source>
</evidence>
<dbReference type="Gene3D" id="1.20.1070.10">
    <property type="entry name" value="Rhodopsin 7-helix transmembrane proteins"/>
    <property type="match status" value="1"/>
</dbReference>
<evidence type="ECO:0000256" key="12">
    <source>
        <dbReference type="SAM" id="SignalP"/>
    </source>
</evidence>
<dbReference type="PROSITE" id="PS50227">
    <property type="entry name" value="G_PROTEIN_RECEP_F2_3"/>
    <property type="match status" value="2"/>
</dbReference>
<feature type="signal peptide" evidence="12">
    <location>
        <begin position="1"/>
        <end position="27"/>
    </location>
</feature>
<feature type="transmembrane region" description="Helical" evidence="11">
    <location>
        <begin position="370"/>
        <end position="388"/>
    </location>
</feature>
<organism evidence="15 16">
    <name type="scientific">Amblyomma americanum</name>
    <name type="common">Lone star tick</name>
    <dbReference type="NCBI Taxonomy" id="6943"/>
    <lineage>
        <taxon>Eukaryota</taxon>
        <taxon>Metazoa</taxon>
        <taxon>Ecdysozoa</taxon>
        <taxon>Arthropoda</taxon>
        <taxon>Chelicerata</taxon>
        <taxon>Arachnida</taxon>
        <taxon>Acari</taxon>
        <taxon>Parasitiformes</taxon>
        <taxon>Ixodida</taxon>
        <taxon>Ixodoidea</taxon>
        <taxon>Ixodidae</taxon>
        <taxon>Amblyomminae</taxon>
        <taxon>Amblyomma</taxon>
    </lineage>
</organism>
<keyword evidence="5 11" id="KW-1133">Transmembrane helix</keyword>
<dbReference type="InterPro" id="IPR000832">
    <property type="entry name" value="GPCR_2_secretin-like"/>
</dbReference>
<keyword evidence="4 11" id="KW-0812">Transmembrane</keyword>
<reference evidence="15 16" key="1">
    <citation type="journal article" date="2023" name="Arcadia Sci">
        <title>De novo assembly of a long-read Amblyomma americanum tick genome.</title>
        <authorList>
            <person name="Chou S."/>
            <person name="Poskanzer K.E."/>
            <person name="Rollins M."/>
            <person name="Thuy-Boun P.S."/>
        </authorList>
    </citation>
    <scope>NUCLEOTIDE SEQUENCE [LARGE SCALE GENOMIC DNA]</scope>
    <source>
        <strain evidence="15">F_SG_1</strain>
        <tissue evidence="15">Salivary glands</tissue>
    </source>
</reference>
<dbReference type="GO" id="GO:0008528">
    <property type="term" value="F:G protein-coupled peptide receptor activity"/>
    <property type="evidence" value="ECO:0007669"/>
    <property type="project" value="TreeGrafter"/>
</dbReference>
<evidence type="ECO:0000256" key="6">
    <source>
        <dbReference type="ARBA" id="ARBA00023040"/>
    </source>
</evidence>